<reference evidence="5 6" key="1">
    <citation type="submission" date="2022-10" db="EMBL/GenBank/DDBJ databases">
        <title>Pararhodobacter sp. nov., isolated from marine algae.</title>
        <authorList>
            <person name="Choi B.J."/>
            <person name="Kim J.M."/>
            <person name="Lee J.K."/>
            <person name="Choi D.G."/>
            <person name="Jeon C.O."/>
        </authorList>
    </citation>
    <scope>NUCLEOTIDE SEQUENCE [LARGE SCALE GENOMIC DNA]</scope>
    <source>
        <strain evidence="5 6">ZQ420</strain>
    </source>
</reference>
<dbReference type="PANTHER" id="PTHR33204">
    <property type="entry name" value="TRANSCRIPTIONAL REGULATOR, MARR FAMILY"/>
    <property type="match status" value="1"/>
</dbReference>
<sequence>MTAHTPGPWSDPVTGVCPVAETLRLLGGKHGPTLLHCLTGGEMHFLELSRALGGISRKVLTEQLRVFEAEGLISRTPKQDARRRVAYALTPRGQALGAIIVQLYDWSTARV</sequence>
<accession>A0ABT3GYZ4</accession>
<evidence type="ECO:0000256" key="2">
    <source>
        <dbReference type="ARBA" id="ARBA00023125"/>
    </source>
</evidence>
<evidence type="ECO:0000313" key="6">
    <source>
        <dbReference type="Proteomes" id="UP001208938"/>
    </source>
</evidence>
<dbReference type="Pfam" id="PF01638">
    <property type="entry name" value="HxlR"/>
    <property type="match status" value="1"/>
</dbReference>
<dbReference type="SUPFAM" id="SSF46785">
    <property type="entry name" value="Winged helix' DNA-binding domain"/>
    <property type="match status" value="1"/>
</dbReference>
<dbReference type="CDD" id="cd00090">
    <property type="entry name" value="HTH_ARSR"/>
    <property type="match status" value="1"/>
</dbReference>
<proteinExistence type="predicted"/>
<keyword evidence="3" id="KW-0804">Transcription</keyword>
<evidence type="ECO:0000259" key="4">
    <source>
        <dbReference type="PROSITE" id="PS51118"/>
    </source>
</evidence>
<keyword evidence="6" id="KW-1185">Reference proteome</keyword>
<evidence type="ECO:0000313" key="5">
    <source>
        <dbReference type="EMBL" id="MCW1932752.1"/>
    </source>
</evidence>
<feature type="domain" description="HTH hxlR-type" evidence="4">
    <location>
        <begin position="17"/>
        <end position="111"/>
    </location>
</feature>
<evidence type="ECO:0000256" key="1">
    <source>
        <dbReference type="ARBA" id="ARBA00023015"/>
    </source>
</evidence>
<dbReference type="InterPro" id="IPR036390">
    <property type="entry name" value="WH_DNA-bd_sf"/>
</dbReference>
<evidence type="ECO:0000256" key="3">
    <source>
        <dbReference type="ARBA" id="ARBA00023163"/>
    </source>
</evidence>
<dbReference type="Gene3D" id="1.10.10.10">
    <property type="entry name" value="Winged helix-like DNA-binding domain superfamily/Winged helix DNA-binding domain"/>
    <property type="match status" value="1"/>
</dbReference>
<dbReference type="InterPro" id="IPR036388">
    <property type="entry name" value="WH-like_DNA-bd_sf"/>
</dbReference>
<dbReference type="InterPro" id="IPR002577">
    <property type="entry name" value="HTH_HxlR"/>
</dbReference>
<keyword evidence="1" id="KW-0805">Transcription regulation</keyword>
<dbReference type="RefSeq" id="WP_264505728.1">
    <property type="nucleotide sequence ID" value="NZ_JAPDFL010000001.1"/>
</dbReference>
<comment type="caution">
    <text evidence="5">The sequence shown here is derived from an EMBL/GenBank/DDBJ whole genome shotgun (WGS) entry which is preliminary data.</text>
</comment>
<name>A0ABT3GYZ4_9RHOB</name>
<organism evidence="5 6">
    <name type="scientific">Pararhodobacter zhoushanensis</name>
    <dbReference type="NCBI Taxonomy" id="2479545"/>
    <lineage>
        <taxon>Bacteria</taxon>
        <taxon>Pseudomonadati</taxon>
        <taxon>Pseudomonadota</taxon>
        <taxon>Alphaproteobacteria</taxon>
        <taxon>Rhodobacterales</taxon>
        <taxon>Paracoccaceae</taxon>
        <taxon>Pararhodobacter</taxon>
    </lineage>
</organism>
<protein>
    <submittedName>
        <fullName evidence="5">Helix-turn-helix transcriptional regulator</fullName>
    </submittedName>
</protein>
<keyword evidence="2" id="KW-0238">DNA-binding</keyword>
<dbReference type="EMBL" id="JAPDFL010000001">
    <property type="protein sequence ID" value="MCW1932752.1"/>
    <property type="molecule type" value="Genomic_DNA"/>
</dbReference>
<gene>
    <name evidence="5" type="ORF">OKW52_10910</name>
</gene>
<dbReference type="PROSITE" id="PS51118">
    <property type="entry name" value="HTH_HXLR"/>
    <property type="match status" value="1"/>
</dbReference>
<dbReference type="Proteomes" id="UP001208938">
    <property type="component" value="Unassembled WGS sequence"/>
</dbReference>
<dbReference type="InterPro" id="IPR011991">
    <property type="entry name" value="ArsR-like_HTH"/>
</dbReference>